<proteinExistence type="predicted"/>
<feature type="region of interest" description="Disordered" evidence="1">
    <location>
        <begin position="1"/>
        <end position="30"/>
    </location>
</feature>
<accession>A0ABT5DVC5</accession>
<evidence type="ECO:0000313" key="3">
    <source>
        <dbReference type="Proteomes" id="UP001221686"/>
    </source>
</evidence>
<dbReference type="EMBL" id="JAQNDL010000001">
    <property type="protein sequence ID" value="MDC0717581.1"/>
    <property type="molecule type" value="Genomic_DNA"/>
</dbReference>
<feature type="compositionally biased region" description="Basic and acidic residues" evidence="1">
    <location>
        <begin position="17"/>
        <end position="30"/>
    </location>
</feature>
<organism evidence="2 3">
    <name type="scientific">Nannocystis bainbridge</name>
    <dbReference type="NCBI Taxonomy" id="2995303"/>
    <lineage>
        <taxon>Bacteria</taxon>
        <taxon>Pseudomonadati</taxon>
        <taxon>Myxococcota</taxon>
        <taxon>Polyangia</taxon>
        <taxon>Nannocystales</taxon>
        <taxon>Nannocystaceae</taxon>
        <taxon>Nannocystis</taxon>
    </lineage>
</organism>
<name>A0ABT5DVC5_9BACT</name>
<keyword evidence="3" id="KW-1185">Reference proteome</keyword>
<evidence type="ECO:0000313" key="2">
    <source>
        <dbReference type="EMBL" id="MDC0717581.1"/>
    </source>
</evidence>
<protein>
    <submittedName>
        <fullName evidence="2">Uncharacterized protein</fullName>
    </submittedName>
</protein>
<dbReference type="Proteomes" id="UP001221686">
    <property type="component" value="Unassembled WGS sequence"/>
</dbReference>
<comment type="caution">
    <text evidence="2">The sequence shown here is derived from an EMBL/GenBank/DDBJ whole genome shotgun (WGS) entry which is preliminary data.</text>
</comment>
<sequence length="99" mass="10761">MRREGLTGASRRNIGAWHRERDRKSHDFDDREHERCGGGFLADAAFGACSGGLGVARNFAEEAVAQAVLDLPGADGRKVIRVTTEELAQRVDLGGWRGP</sequence>
<evidence type="ECO:0000256" key="1">
    <source>
        <dbReference type="SAM" id="MobiDB-lite"/>
    </source>
</evidence>
<gene>
    <name evidence="2" type="ORF">POL25_11790</name>
</gene>
<dbReference type="RefSeq" id="WP_272086065.1">
    <property type="nucleotide sequence ID" value="NZ_JAQNDL010000001.1"/>
</dbReference>
<reference evidence="2 3" key="1">
    <citation type="submission" date="2022-11" db="EMBL/GenBank/DDBJ databases">
        <title>Minimal conservation of predation-associated metabolite biosynthetic gene clusters underscores biosynthetic potential of Myxococcota including descriptions for ten novel species: Archangium lansinium sp. nov., Myxococcus landrumus sp. nov., Nannocystis bai.</title>
        <authorList>
            <person name="Ahearne A."/>
            <person name="Stevens C."/>
            <person name="Dowd S."/>
        </authorList>
    </citation>
    <scope>NUCLEOTIDE SEQUENCE [LARGE SCALE GENOMIC DNA]</scope>
    <source>
        <strain evidence="2 3">BB15-2</strain>
    </source>
</reference>